<evidence type="ECO:0000313" key="4">
    <source>
        <dbReference type="Proteomes" id="UP001057877"/>
    </source>
</evidence>
<feature type="chain" id="PRO_5046054252" description="Lipoprotein" evidence="2">
    <location>
        <begin position="27"/>
        <end position="260"/>
    </location>
</feature>
<dbReference type="Proteomes" id="UP001057877">
    <property type="component" value="Chromosome"/>
</dbReference>
<organism evidence="3 4">
    <name type="scientific">Paenibacillus spongiae</name>
    <dbReference type="NCBI Taxonomy" id="2909671"/>
    <lineage>
        <taxon>Bacteria</taxon>
        <taxon>Bacillati</taxon>
        <taxon>Bacillota</taxon>
        <taxon>Bacilli</taxon>
        <taxon>Bacillales</taxon>
        <taxon>Paenibacillaceae</taxon>
        <taxon>Paenibacillus</taxon>
    </lineage>
</organism>
<evidence type="ECO:0000256" key="2">
    <source>
        <dbReference type="SAM" id="SignalP"/>
    </source>
</evidence>
<feature type="signal peptide" evidence="2">
    <location>
        <begin position="1"/>
        <end position="26"/>
    </location>
</feature>
<reference evidence="3" key="1">
    <citation type="submission" date="2022-01" db="EMBL/GenBank/DDBJ databases">
        <title>Paenibacillus spongiae sp. nov., isolated from marine sponge.</title>
        <authorList>
            <person name="Li Z."/>
            <person name="Zhang M."/>
        </authorList>
    </citation>
    <scope>NUCLEOTIDE SEQUENCE</scope>
    <source>
        <strain evidence="3">PHS-Z3</strain>
    </source>
</reference>
<proteinExistence type="predicted"/>
<dbReference type="EMBL" id="CP091430">
    <property type="protein sequence ID" value="UVI28882.1"/>
    <property type="molecule type" value="Genomic_DNA"/>
</dbReference>
<keyword evidence="2" id="KW-0732">Signal</keyword>
<name>A0ABY5S4R2_9BACL</name>
<protein>
    <recommendedName>
        <fullName evidence="5">Lipoprotein</fullName>
    </recommendedName>
</protein>
<accession>A0ABY5S4R2</accession>
<gene>
    <name evidence="3" type="ORF">L1F29_26090</name>
</gene>
<evidence type="ECO:0000313" key="3">
    <source>
        <dbReference type="EMBL" id="UVI28882.1"/>
    </source>
</evidence>
<sequence>MKERWIWKRAAMAVVLAAMLTGCGNAGEDAATETGQASAGEPMDVAQLQLPERTADLMGKVVSVTPDSIVLQKSKTQPADMPGGGMGFGGRQRGDGSGGRGGSNGAPQGERPQPPAEGVDGSGQPQPPAEGVDGSGQPQPPAEGVDGSGQPQPPAEGVDGSGQPQPPAEGSGGRGNRGQAGGFGGQMEFLDEQVTVKLTADTELFAMAFGEGGMTNNRVEAADLQSGDILTLWLDEDQSTVIAALKRTIPEGFRKAENTQ</sequence>
<feature type="region of interest" description="Disordered" evidence="1">
    <location>
        <begin position="69"/>
        <end position="185"/>
    </location>
</feature>
<evidence type="ECO:0008006" key="5">
    <source>
        <dbReference type="Google" id="ProtNLM"/>
    </source>
</evidence>
<dbReference type="PROSITE" id="PS51257">
    <property type="entry name" value="PROKAR_LIPOPROTEIN"/>
    <property type="match status" value="1"/>
</dbReference>
<feature type="compositionally biased region" description="Gly residues" evidence="1">
    <location>
        <begin position="82"/>
        <end position="104"/>
    </location>
</feature>
<dbReference type="RefSeq" id="WP_258384969.1">
    <property type="nucleotide sequence ID" value="NZ_CP091430.1"/>
</dbReference>
<feature type="compositionally biased region" description="Gly residues" evidence="1">
    <location>
        <begin position="170"/>
        <end position="185"/>
    </location>
</feature>
<keyword evidence="4" id="KW-1185">Reference proteome</keyword>
<evidence type="ECO:0000256" key="1">
    <source>
        <dbReference type="SAM" id="MobiDB-lite"/>
    </source>
</evidence>